<keyword evidence="4 7" id="KW-0378">Hydrolase</keyword>
<reference evidence="12" key="1">
    <citation type="submission" date="2021-01" db="UniProtKB">
        <authorList>
            <consortium name="EnsemblMetazoa"/>
        </authorList>
    </citation>
    <scope>IDENTIFICATION</scope>
</reference>
<dbReference type="Gene3D" id="3.30.379.10">
    <property type="entry name" value="Chitobiase/beta-hexosaminidase domain 2-like"/>
    <property type="match status" value="1"/>
</dbReference>
<dbReference type="InterPro" id="IPR029018">
    <property type="entry name" value="Hex-like_dom2"/>
</dbReference>
<evidence type="ECO:0000256" key="4">
    <source>
        <dbReference type="ARBA" id="ARBA00022801"/>
    </source>
</evidence>
<proteinExistence type="inferred from homology"/>
<dbReference type="GO" id="GO:0030203">
    <property type="term" value="P:glycosaminoglycan metabolic process"/>
    <property type="evidence" value="ECO:0007669"/>
    <property type="project" value="TreeGrafter"/>
</dbReference>
<dbReference type="InterPro" id="IPR029019">
    <property type="entry name" value="HEX_eukaryotic_N"/>
</dbReference>
<evidence type="ECO:0000259" key="10">
    <source>
        <dbReference type="Pfam" id="PF00728"/>
    </source>
</evidence>
<dbReference type="InterPro" id="IPR025705">
    <property type="entry name" value="Beta_hexosaminidase_sua/sub"/>
</dbReference>
<evidence type="ECO:0000256" key="1">
    <source>
        <dbReference type="ARBA" id="ARBA00001231"/>
    </source>
</evidence>
<sequence length="554" mass="63677">MLKLIILLVAISCVFGGKPTLSDNRGLRDERLKYNFRVKDYVFGSLFPKPQEETKDATKLMSLDPEKFSFTKTGEDSDVIQAALVRYKMIAFPDAQVGGADSNYPQITGLNVHIIQPYKAMDFKMDESYNLVIAAPMASIEANTVWGALRGLETFSQAVYQNISDKYYVNSNKIHDFPRFHHRGFLIDTSRHYLSVQTIEQFIDALAYSKYNVLHWHIVDETSFPFVSKTFPSLSEMGSFNSTTHVYNPEDVQRVIEYARMRGVRVLPEFDTPGHSDSWYSIENLLTKCYSSGKPNGNTGPIDPTVESNYEFLKNFFKEVAEVFPDAYLHLGGDEVSFSCWESNPNIAKWMADHDMGKNYSLLEQYYEQRLLDIVGALGKNYVIWQEVVDNQVKVKADTVVNIWRGHNDEWKAEAKKITTLGYNVILSSPWYLNYISYAQDWPTYYKADPQSFDGTQEQLDLVLGGTACMWGEWVDATNLLARTWARALAVGERLWSAKTVTDVSDAGLRMWEHRCRYLRRGIPAENVVDSQYCRHEWQVNYEPLNNYAKKDEF</sequence>
<dbReference type="PRINTS" id="PR00738">
    <property type="entry name" value="GLHYDRLASE20"/>
</dbReference>
<keyword evidence="3 9" id="KW-0732">Signal</keyword>
<dbReference type="EC" id="3.2.1.52" evidence="7"/>
<dbReference type="PANTHER" id="PTHR22600:SF21">
    <property type="entry name" value="BETA-HEXOSAMINIDASE A"/>
    <property type="match status" value="1"/>
</dbReference>
<dbReference type="FunFam" id="3.20.20.80:FF:000063">
    <property type="entry name" value="Beta-hexosaminidase"/>
    <property type="match status" value="1"/>
</dbReference>
<dbReference type="SUPFAM" id="SSF55545">
    <property type="entry name" value="beta-N-acetylhexosaminidase-like domain"/>
    <property type="match status" value="1"/>
</dbReference>
<organism evidence="12 13">
    <name type="scientific">Clytia hemisphaerica</name>
    <dbReference type="NCBI Taxonomy" id="252671"/>
    <lineage>
        <taxon>Eukaryota</taxon>
        <taxon>Metazoa</taxon>
        <taxon>Cnidaria</taxon>
        <taxon>Hydrozoa</taxon>
        <taxon>Hydroidolina</taxon>
        <taxon>Leptothecata</taxon>
        <taxon>Obeliida</taxon>
        <taxon>Clytiidae</taxon>
        <taxon>Clytia</taxon>
    </lineage>
</organism>
<dbReference type="SUPFAM" id="SSF51445">
    <property type="entry name" value="(Trans)glycosidases"/>
    <property type="match status" value="1"/>
</dbReference>
<dbReference type="Proteomes" id="UP000594262">
    <property type="component" value="Unplaced"/>
</dbReference>
<dbReference type="GO" id="GO:0004563">
    <property type="term" value="F:beta-N-acetylhexosaminidase activity"/>
    <property type="evidence" value="ECO:0007669"/>
    <property type="project" value="UniProtKB-EC"/>
</dbReference>
<keyword evidence="13" id="KW-1185">Reference proteome</keyword>
<dbReference type="Gene3D" id="3.20.20.80">
    <property type="entry name" value="Glycosidases"/>
    <property type="match status" value="1"/>
</dbReference>
<feature type="domain" description="Beta-hexosaminidase eukaryotic type N-terminal" evidence="11">
    <location>
        <begin position="46"/>
        <end position="157"/>
    </location>
</feature>
<keyword evidence="5" id="KW-0325">Glycoprotein</keyword>
<evidence type="ECO:0000256" key="6">
    <source>
        <dbReference type="ARBA" id="ARBA00023295"/>
    </source>
</evidence>
<dbReference type="CDD" id="cd06562">
    <property type="entry name" value="GH20_HexA_HexB-like"/>
    <property type="match status" value="1"/>
</dbReference>
<feature type="signal peptide" evidence="9">
    <location>
        <begin position="1"/>
        <end position="16"/>
    </location>
</feature>
<dbReference type="GO" id="GO:0016020">
    <property type="term" value="C:membrane"/>
    <property type="evidence" value="ECO:0007669"/>
    <property type="project" value="TreeGrafter"/>
</dbReference>
<evidence type="ECO:0000256" key="7">
    <source>
        <dbReference type="PIRNR" id="PIRNR001093"/>
    </source>
</evidence>
<evidence type="ECO:0000256" key="2">
    <source>
        <dbReference type="ARBA" id="ARBA00006285"/>
    </source>
</evidence>
<feature type="chain" id="PRO_5029579443" description="Beta-hexosaminidase" evidence="9">
    <location>
        <begin position="17"/>
        <end position="554"/>
    </location>
</feature>
<dbReference type="PANTHER" id="PTHR22600">
    <property type="entry name" value="BETA-HEXOSAMINIDASE"/>
    <property type="match status" value="1"/>
</dbReference>
<protein>
    <recommendedName>
        <fullName evidence="7">Beta-hexosaminidase</fullName>
        <ecNumber evidence="7">3.2.1.52</ecNumber>
    </recommendedName>
</protein>
<feature type="active site" description="Proton donor" evidence="8">
    <location>
        <position position="335"/>
    </location>
</feature>
<comment type="catalytic activity">
    <reaction evidence="1 7">
        <text>Hydrolysis of terminal non-reducing N-acetyl-D-hexosamine residues in N-acetyl-beta-D-hexosaminides.</text>
        <dbReference type="EC" id="3.2.1.52"/>
    </reaction>
</comment>
<dbReference type="GO" id="GO:0005975">
    <property type="term" value="P:carbohydrate metabolic process"/>
    <property type="evidence" value="ECO:0007669"/>
    <property type="project" value="InterPro"/>
</dbReference>
<dbReference type="InterPro" id="IPR015883">
    <property type="entry name" value="Glyco_hydro_20_cat"/>
</dbReference>
<dbReference type="EnsemblMetazoa" id="CLYHEMT025007.3">
    <property type="protein sequence ID" value="CLYHEMP025007.3"/>
    <property type="gene ID" value="CLYHEMG025007"/>
</dbReference>
<evidence type="ECO:0000256" key="3">
    <source>
        <dbReference type="ARBA" id="ARBA00022729"/>
    </source>
</evidence>
<dbReference type="OrthoDB" id="428480at2759"/>
<dbReference type="Pfam" id="PF14845">
    <property type="entry name" value="Glycohydro_20b2"/>
    <property type="match status" value="1"/>
</dbReference>
<accession>A0A7M5XK72</accession>
<keyword evidence="6 7" id="KW-0326">Glycosidase</keyword>
<evidence type="ECO:0000256" key="5">
    <source>
        <dbReference type="ARBA" id="ARBA00023180"/>
    </source>
</evidence>
<feature type="domain" description="Glycoside hydrolase family 20 catalytic" evidence="10">
    <location>
        <begin position="180"/>
        <end position="498"/>
    </location>
</feature>
<evidence type="ECO:0000313" key="12">
    <source>
        <dbReference type="EnsemblMetazoa" id="CLYHEMP025007.3"/>
    </source>
</evidence>
<evidence type="ECO:0000256" key="8">
    <source>
        <dbReference type="PIRSR" id="PIRSR001093-1"/>
    </source>
</evidence>
<dbReference type="GO" id="GO:0006689">
    <property type="term" value="P:ganglioside catabolic process"/>
    <property type="evidence" value="ECO:0007669"/>
    <property type="project" value="TreeGrafter"/>
</dbReference>
<evidence type="ECO:0000313" key="13">
    <source>
        <dbReference type="Proteomes" id="UP000594262"/>
    </source>
</evidence>
<name>A0A7M5XK72_9CNID</name>
<dbReference type="PIRSF" id="PIRSF001093">
    <property type="entry name" value="B-hxosamndse_ab_euk"/>
    <property type="match status" value="1"/>
</dbReference>
<dbReference type="AlphaFoldDB" id="A0A7M5XK72"/>
<comment type="similarity">
    <text evidence="2 7">Belongs to the glycosyl hydrolase 20 family.</text>
</comment>
<evidence type="ECO:0000256" key="9">
    <source>
        <dbReference type="SAM" id="SignalP"/>
    </source>
</evidence>
<dbReference type="Pfam" id="PF00728">
    <property type="entry name" value="Glyco_hydro_20"/>
    <property type="match status" value="1"/>
</dbReference>
<dbReference type="InterPro" id="IPR017853">
    <property type="entry name" value="GH"/>
</dbReference>
<dbReference type="GO" id="GO:0005764">
    <property type="term" value="C:lysosome"/>
    <property type="evidence" value="ECO:0007669"/>
    <property type="project" value="TreeGrafter"/>
</dbReference>
<evidence type="ECO:0000259" key="11">
    <source>
        <dbReference type="Pfam" id="PF14845"/>
    </source>
</evidence>